<dbReference type="RefSeq" id="WP_265790401.1">
    <property type="nucleotide sequence ID" value="NZ_BAABRS010000003.1"/>
</dbReference>
<dbReference type="SUPFAM" id="SSF48452">
    <property type="entry name" value="TPR-like"/>
    <property type="match status" value="1"/>
</dbReference>
<organism evidence="1 2">
    <name type="scientific">Fodinibius salicampi</name>
    <dbReference type="NCBI Taxonomy" id="1920655"/>
    <lineage>
        <taxon>Bacteria</taxon>
        <taxon>Pseudomonadati</taxon>
        <taxon>Balneolota</taxon>
        <taxon>Balneolia</taxon>
        <taxon>Balneolales</taxon>
        <taxon>Balneolaceae</taxon>
        <taxon>Fodinibius</taxon>
    </lineage>
</organism>
<name>A0ABT3Q0H4_9BACT</name>
<evidence type="ECO:0000313" key="2">
    <source>
        <dbReference type="Proteomes" id="UP001207337"/>
    </source>
</evidence>
<dbReference type="EMBL" id="JAJNDC010000003">
    <property type="protein sequence ID" value="MCW9713591.1"/>
    <property type="molecule type" value="Genomic_DNA"/>
</dbReference>
<comment type="caution">
    <text evidence="1">The sequence shown here is derived from an EMBL/GenBank/DDBJ whole genome shotgun (WGS) entry which is preliminary data.</text>
</comment>
<dbReference type="Gene3D" id="1.25.40.10">
    <property type="entry name" value="Tetratricopeptide repeat domain"/>
    <property type="match status" value="1"/>
</dbReference>
<reference evidence="1 2" key="1">
    <citation type="submission" date="2021-11" db="EMBL/GenBank/DDBJ databases">
        <title>Aliifidinibius sp. nov., a new bacterium isolated from saline soil.</title>
        <authorList>
            <person name="Galisteo C."/>
            <person name="De La Haba R."/>
            <person name="Sanchez-Porro C."/>
            <person name="Ventosa A."/>
        </authorList>
    </citation>
    <scope>NUCLEOTIDE SEQUENCE [LARGE SCALE GENOMIC DNA]</scope>
    <source>
        <strain evidence="1 2">KACC 190600</strain>
    </source>
</reference>
<proteinExistence type="predicted"/>
<dbReference type="InterPro" id="IPR011990">
    <property type="entry name" value="TPR-like_helical_dom_sf"/>
</dbReference>
<accession>A0ABT3Q0H4</accession>
<keyword evidence="2" id="KW-1185">Reference proteome</keyword>
<sequence>MKYQLTSALTKREEAISWADLVVFLSDLKYLDCQKIKDWAQKFCNVTVAGKGKRPARLPKEVAWYSYANDNKKRSEIWNRLVRRAEKEWVLFVEDDEQIRFSDFPKEESLASNVWSPALIRQVGGGSIRQFYQMRLVNTDIDGESLYEGQNLPDCTRYIREKDIKLYNRPILIERESSPVAHIDVEEELSVKNYAPKLYLVQGDRYFQEKKYVRSAAQYRQLLKKKKLLPFDRLAAVNGLASCMAEQHKWTKAMTLTQESIKAEPLQSLPYLIQYKIHKLQKEWQKAHAVLRRYFERQSLYSRASFDKIMNGEITLVNLANIALKAGNRQKASDYFEELFTYKRGDVDRSLLYKVLVLSIELSDFERSVHLFNRLFKNVLPDQLDEKQKEELNDIMDMFMAQEWYGFVADVYNKLHNAYPEDQTFKRRLIVVLTKTNRLDKARNIVANIV</sequence>
<protein>
    <recommendedName>
        <fullName evidence="3">Tetratricopeptide repeat-containing protein</fullName>
    </recommendedName>
</protein>
<evidence type="ECO:0000313" key="1">
    <source>
        <dbReference type="EMBL" id="MCW9713591.1"/>
    </source>
</evidence>
<dbReference type="Proteomes" id="UP001207337">
    <property type="component" value="Unassembled WGS sequence"/>
</dbReference>
<gene>
    <name evidence="1" type="ORF">LQ318_11835</name>
</gene>
<evidence type="ECO:0008006" key="3">
    <source>
        <dbReference type="Google" id="ProtNLM"/>
    </source>
</evidence>